<name>A0ABS7FLY0_9ACTN</name>
<accession>A0ABS7FLY0</accession>
<dbReference type="Pfam" id="PF09346">
    <property type="entry name" value="SMI1_KNR4"/>
    <property type="match status" value="1"/>
</dbReference>
<dbReference type="EMBL" id="JAIBOA010000002">
    <property type="protein sequence ID" value="MBW8481378.1"/>
    <property type="molecule type" value="Genomic_DNA"/>
</dbReference>
<organism evidence="2 3">
    <name type="scientific">Actinomadura parmotrematis</name>
    <dbReference type="NCBI Taxonomy" id="2864039"/>
    <lineage>
        <taxon>Bacteria</taxon>
        <taxon>Bacillati</taxon>
        <taxon>Actinomycetota</taxon>
        <taxon>Actinomycetes</taxon>
        <taxon>Streptosporangiales</taxon>
        <taxon>Thermomonosporaceae</taxon>
        <taxon>Actinomadura</taxon>
    </lineage>
</organism>
<gene>
    <name evidence="2" type="ORF">K1Y72_03270</name>
</gene>
<dbReference type="RefSeq" id="WP_220163083.1">
    <property type="nucleotide sequence ID" value="NZ_JAIBOA010000002.1"/>
</dbReference>
<dbReference type="Proteomes" id="UP000774570">
    <property type="component" value="Unassembled WGS sequence"/>
</dbReference>
<proteinExistence type="predicted"/>
<keyword evidence="3" id="KW-1185">Reference proteome</keyword>
<dbReference type="SMART" id="SM00860">
    <property type="entry name" value="SMI1_KNR4"/>
    <property type="match status" value="1"/>
</dbReference>
<dbReference type="InterPro" id="IPR018958">
    <property type="entry name" value="Knr4/Smi1-like_dom"/>
</dbReference>
<evidence type="ECO:0000259" key="1">
    <source>
        <dbReference type="SMART" id="SM00860"/>
    </source>
</evidence>
<evidence type="ECO:0000313" key="2">
    <source>
        <dbReference type="EMBL" id="MBW8481378.1"/>
    </source>
</evidence>
<feature type="domain" description="Knr4/Smi1-like" evidence="1">
    <location>
        <begin position="34"/>
        <end position="164"/>
    </location>
</feature>
<evidence type="ECO:0000313" key="3">
    <source>
        <dbReference type="Proteomes" id="UP000774570"/>
    </source>
</evidence>
<protein>
    <submittedName>
        <fullName evidence="2">SMI1/KNR4 family protein</fullName>
    </submittedName>
</protein>
<comment type="caution">
    <text evidence="2">The sequence shown here is derived from an EMBL/GenBank/DDBJ whole genome shotgun (WGS) entry which is preliminary data.</text>
</comment>
<sequence length="214" mass="22838">MDGVEGNPIARSWRLIDVWLAVHAPASLMLLNPPAEPAAVEEAERALGMPLPAELAASLRCHDGADEWTSLLPHQSPLSASAVAERYAACMDKARATGGFAVQPWADEPWWHPDWIPWAVNASGTPHVIDRRPGPHRGRLGWAAYAGGGDFTDGWPGLAAYLAAVARALHEGGGAGGMHPYLTVDGLLWWEFGDDRRSLNGDPLVPAPLGLEAP</sequence>
<reference evidence="2 3" key="1">
    <citation type="submission" date="2021-07" db="EMBL/GenBank/DDBJ databases">
        <title>Actinomadura sp. PM05-2 isolated from lichen.</title>
        <authorList>
            <person name="Somphong A."/>
            <person name="Phongsopitanun W."/>
            <person name="Tanasupawat S."/>
            <person name="Peongsungnone V."/>
        </authorList>
    </citation>
    <scope>NUCLEOTIDE SEQUENCE [LARGE SCALE GENOMIC DNA]</scope>
    <source>
        <strain evidence="2 3">PM05-2</strain>
    </source>
</reference>